<dbReference type="Proteomes" id="UP000051373">
    <property type="component" value="Unassembled WGS sequence"/>
</dbReference>
<dbReference type="InterPro" id="IPR006683">
    <property type="entry name" value="Thioestr_dom"/>
</dbReference>
<gene>
    <name evidence="3" type="ORF">AMJ83_01360</name>
</gene>
<feature type="domain" description="Thioesterase" evidence="2">
    <location>
        <begin position="49"/>
        <end position="121"/>
    </location>
</feature>
<sequence>MSSEFLMDESCFACGTRNDNGLKLDIAEQKDGVRAKINPPEWTQGYNRVVHGGIIATILDELAVWAAFKKGHKSVTAELSMRIRKAMRVDSTYTASARVVKTKHRLIEAESEIVDENGELIASAVVRLLKVV</sequence>
<reference evidence="3 4" key="1">
    <citation type="journal article" date="2015" name="Microbiome">
        <title>Genomic resolution of linkages in carbon, nitrogen, and sulfur cycling among widespread estuary sediment bacteria.</title>
        <authorList>
            <person name="Baker B.J."/>
            <person name="Lazar C.S."/>
            <person name="Teske A.P."/>
            <person name="Dick G.J."/>
        </authorList>
    </citation>
    <scope>NUCLEOTIDE SEQUENCE [LARGE SCALE GENOMIC DNA]</scope>
    <source>
        <strain evidence="3">SM23_42</strain>
    </source>
</reference>
<dbReference type="Pfam" id="PF03061">
    <property type="entry name" value="4HBT"/>
    <property type="match status" value="1"/>
</dbReference>
<dbReference type="SUPFAM" id="SSF54637">
    <property type="entry name" value="Thioesterase/thiol ester dehydrase-isomerase"/>
    <property type="match status" value="1"/>
</dbReference>
<name>A0A0S8FWW8_UNCW3</name>
<protein>
    <recommendedName>
        <fullName evidence="2">Thioesterase domain-containing protein</fullName>
    </recommendedName>
</protein>
<dbReference type="InterPro" id="IPR029069">
    <property type="entry name" value="HotDog_dom_sf"/>
</dbReference>
<dbReference type="Gene3D" id="3.10.129.10">
    <property type="entry name" value="Hotdog Thioesterase"/>
    <property type="match status" value="1"/>
</dbReference>
<dbReference type="EMBL" id="LJUJ01000001">
    <property type="protein sequence ID" value="KPK64849.1"/>
    <property type="molecule type" value="Genomic_DNA"/>
</dbReference>
<evidence type="ECO:0000313" key="4">
    <source>
        <dbReference type="Proteomes" id="UP000051373"/>
    </source>
</evidence>
<evidence type="ECO:0000259" key="2">
    <source>
        <dbReference type="Pfam" id="PF03061"/>
    </source>
</evidence>
<accession>A0A0S8FWW8</accession>
<keyword evidence="1" id="KW-0378">Hydrolase</keyword>
<dbReference type="PANTHER" id="PTHR47260:SF3">
    <property type="entry name" value="THIOESTERASE FAMILY PROTEIN (AFU_ORTHOLOGUE AFUA_7G03960)"/>
    <property type="match status" value="1"/>
</dbReference>
<evidence type="ECO:0000313" key="3">
    <source>
        <dbReference type="EMBL" id="KPK64849.1"/>
    </source>
</evidence>
<dbReference type="CDD" id="cd03443">
    <property type="entry name" value="PaaI_thioesterase"/>
    <property type="match status" value="1"/>
</dbReference>
<dbReference type="STRING" id="1703779.AMJ83_01360"/>
<dbReference type="InterPro" id="IPR052061">
    <property type="entry name" value="PTE-AB_protein"/>
</dbReference>
<proteinExistence type="predicted"/>
<dbReference type="AlphaFoldDB" id="A0A0S8FWW8"/>
<organism evidence="3 4">
    <name type="scientific">candidate division WOR_3 bacterium SM23_42</name>
    <dbReference type="NCBI Taxonomy" id="1703779"/>
    <lineage>
        <taxon>Bacteria</taxon>
        <taxon>Bacteria division WOR-3</taxon>
    </lineage>
</organism>
<comment type="caution">
    <text evidence="3">The sequence shown here is derived from an EMBL/GenBank/DDBJ whole genome shotgun (WGS) entry which is preliminary data.</text>
</comment>
<dbReference type="GO" id="GO:0016289">
    <property type="term" value="F:acyl-CoA hydrolase activity"/>
    <property type="evidence" value="ECO:0007669"/>
    <property type="project" value="UniProtKB-ARBA"/>
</dbReference>
<dbReference type="PANTHER" id="PTHR47260">
    <property type="entry name" value="UPF0644 PROTEIN PB2B4.06"/>
    <property type="match status" value="1"/>
</dbReference>
<dbReference type="InterPro" id="IPR003736">
    <property type="entry name" value="PAAI_dom"/>
</dbReference>
<evidence type="ECO:0000256" key="1">
    <source>
        <dbReference type="ARBA" id="ARBA00022801"/>
    </source>
</evidence>
<dbReference type="NCBIfam" id="TIGR00369">
    <property type="entry name" value="unchar_dom_1"/>
    <property type="match status" value="1"/>
</dbReference>